<proteinExistence type="predicted"/>
<evidence type="ECO:0000313" key="2">
    <source>
        <dbReference type="EMBL" id="KAK2708176.1"/>
    </source>
</evidence>
<evidence type="ECO:0000313" key="3">
    <source>
        <dbReference type="Proteomes" id="UP001187531"/>
    </source>
</evidence>
<sequence length="76" mass="8406">MPLGKKRRSRLDAETQTGFRVTDLLALEAGADLDALLDRNILEIGLSDAVHHTQRSLHSQGSTPARSLSYGMLFER</sequence>
<keyword evidence="3" id="KW-1185">Reference proteome</keyword>
<name>A0AA88L0G2_ARTSF</name>
<dbReference type="EMBL" id="JAVRJZ010000018">
    <property type="protein sequence ID" value="KAK2708176.1"/>
    <property type="molecule type" value="Genomic_DNA"/>
</dbReference>
<feature type="region of interest" description="Disordered" evidence="1">
    <location>
        <begin position="55"/>
        <end position="76"/>
    </location>
</feature>
<organism evidence="2 3">
    <name type="scientific">Artemia franciscana</name>
    <name type="common">Brine shrimp</name>
    <name type="synonym">Artemia sanfranciscana</name>
    <dbReference type="NCBI Taxonomy" id="6661"/>
    <lineage>
        <taxon>Eukaryota</taxon>
        <taxon>Metazoa</taxon>
        <taxon>Ecdysozoa</taxon>
        <taxon>Arthropoda</taxon>
        <taxon>Crustacea</taxon>
        <taxon>Branchiopoda</taxon>
        <taxon>Anostraca</taxon>
        <taxon>Artemiidae</taxon>
        <taxon>Artemia</taxon>
    </lineage>
</organism>
<protein>
    <submittedName>
        <fullName evidence="2">Uncharacterized protein</fullName>
    </submittedName>
</protein>
<reference evidence="2" key="1">
    <citation type="submission" date="2023-07" db="EMBL/GenBank/DDBJ databases">
        <title>Chromosome-level genome assembly of Artemia franciscana.</title>
        <authorList>
            <person name="Jo E."/>
        </authorList>
    </citation>
    <scope>NUCLEOTIDE SEQUENCE</scope>
    <source>
        <tissue evidence="2">Whole body</tissue>
    </source>
</reference>
<dbReference type="AlphaFoldDB" id="A0AA88L0G2"/>
<comment type="caution">
    <text evidence="2">The sequence shown here is derived from an EMBL/GenBank/DDBJ whole genome shotgun (WGS) entry which is preliminary data.</text>
</comment>
<evidence type="ECO:0000256" key="1">
    <source>
        <dbReference type="SAM" id="MobiDB-lite"/>
    </source>
</evidence>
<gene>
    <name evidence="2" type="ORF">QYM36_013937</name>
</gene>
<dbReference type="Proteomes" id="UP001187531">
    <property type="component" value="Unassembled WGS sequence"/>
</dbReference>
<feature type="compositionally biased region" description="Polar residues" evidence="1">
    <location>
        <begin position="56"/>
        <end position="66"/>
    </location>
</feature>
<accession>A0AA88L0G2</accession>